<evidence type="ECO:0000313" key="1">
    <source>
        <dbReference type="EMBL" id="GBO44391.1"/>
    </source>
</evidence>
<feature type="non-terminal residue" evidence="1">
    <location>
        <position position="33"/>
    </location>
</feature>
<gene>
    <name evidence="1" type="ORF">AVEN_183007_1</name>
</gene>
<proteinExistence type="predicted"/>
<organism evidence="1 2">
    <name type="scientific">Araneus ventricosus</name>
    <name type="common">Orbweaver spider</name>
    <name type="synonym">Epeira ventricosa</name>
    <dbReference type="NCBI Taxonomy" id="182803"/>
    <lineage>
        <taxon>Eukaryota</taxon>
        <taxon>Metazoa</taxon>
        <taxon>Ecdysozoa</taxon>
        <taxon>Arthropoda</taxon>
        <taxon>Chelicerata</taxon>
        <taxon>Arachnida</taxon>
        <taxon>Araneae</taxon>
        <taxon>Araneomorphae</taxon>
        <taxon>Entelegynae</taxon>
        <taxon>Araneoidea</taxon>
        <taxon>Araneidae</taxon>
        <taxon>Araneus</taxon>
    </lineage>
</organism>
<evidence type="ECO:0000313" key="2">
    <source>
        <dbReference type="Proteomes" id="UP000499080"/>
    </source>
</evidence>
<protein>
    <submittedName>
        <fullName evidence="1">Uncharacterized protein</fullName>
    </submittedName>
</protein>
<comment type="caution">
    <text evidence="1">The sequence shown here is derived from an EMBL/GenBank/DDBJ whole genome shotgun (WGS) entry which is preliminary data.</text>
</comment>
<keyword evidence="2" id="KW-1185">Reference proteome</keyword>
<dbReference type="EMBL" id="BGPR01071096">
    <property type="protein sequence ID" value="GBO44391.1"/>
    <property type="molecule type" value="Genomic_DNA"/>
</dbReference>
<sequence>MRKTFEYNDWVSLEREESLSPAAMLHFFFPRVE</sequence>
<dbReference type="Proteomes" id="UP000499080">
    <property type="component" value="Unassembled WGS sequence"/>
</dbReference>
<accession>A0A4Y2X4C0</accession>
<name>A0A4Y2X4C0_ARAVE</name>
<dbReference type="AlphaFoldDB" id="A0A4Y2X4C0"/>
<reference evidence="1 2" key="1">
    <citation type="journal article" date="2019" name="Sci. Rep.">
        <title>Orb-weaving spider Araneus ventricosus genome elucidates the spidroin gene catalogue.</title>
        <authorList>
            <person name="Kono N."/>
            <person name="Nakamura H."/>
            <person name="Ohtoshi R."/>
            <person name="Moran D.A.P."/>
            <person name="Shinohara A."/>
            <person name="Yoshida Y."/>
            <person name="Fujiwara M."/>
            <person name="Mori M."/>
            <person name="Tomita M."/>
            <person name="Arakawa K."/>
        </authorList>
    </citation>
    <scope>NUCLEOTIDE SEQUENCE [LARGE SCALE GENOMIC DNA]</scope>
</reference>